<dbReference type="AlphaFoldDB" id="A0A6J7TCC9"/>
<evidence type="ECO:0000313" key="1">
    <source>
        <dbReference type="EMBL" id="CAB5050797.1"/>
    </source>
</evidence>
<organism evidence="1">
    <name type="scientific">freshwater metagenome</name>
    <dbReference type="NCBI Taxonomy" id="449393"/>
    <lineage>
        <taxon>unclassified sequences</taxon>
        <taxon>metagenomes</taxon>
        <taxon>ecological metagenomes</taxon>
    </lineage>
</organism>
<accession>A0A6J7TCC9</accession>
<reference evidence="1" key="1">
    <citation type="submission" date="2020-05" db="EMBL/GenBank/DDBJ databases">
        <authorList>
            <person name="Chiriac C."/>
            <person name="Salcher M."/>
            <person name="Ghai R."/>
            <person name="Kavagutti S V."/>
        </authorList>
    </citation>
    <scope>NUCLEOTIDE SEQUENCE</scope>
</reference>
<proteinExistence type="predicted"/>
<sequence>MSQAGGAVSAADVATMMANPSSVLTGTIFEKTSAAAAVEVSQILTFASASGGVVVDFNLKHFSAPNPSLKLKVPAVLIVVPKPTVTTKKTAAAKSIADYAKLTVTKTSTVSLKVSAASKKYCTVISTKVKGVTTMKLKGLKKGTCKVTVIVTPKKGAAKRATVSLNIT</sequence>
<name>A0A6J7TCC9_9ZZZZ</name>
<dbReference type="EMBL" id="CAFBQH010000055">
    <property type="protein sequence ID" value="CAB5050797.1"/>
    <property type="molecule type" value="Genomic_DNA"/>
</dbReference>
<gene>
    <name evidence="1" type="ORF">UFOPK4293_00972</name>
</gene>
<protein>
    <submittedName>
        <fullName evidence="1">Unannotated protein</fullName>
    </submittedName>
</protein>